<feature type="domain" description="HNH nuclease" evidence="2">
    <location>
        <begin position="56"/>
        <end position="124"/>
    </location>
</feature>
<protein>
    <recommendedName>
        <fullName evidence="2">HNH nuclease domain-containing protein</fullName>
    </recommendedName>
</protein>
<evidence type="ECO:0000259" key="2">
    <source>
        <dbReference type="Pfam" id="PF13391"/>
    </source>
</evidence>
<feature type="region of interest" description="Disordered" evidence="1">
    <location>
        <begin position="267"/>
        <end position="305"/>
    </location>
</feature>
<evidence type="ECO:0000256" key="1">
    <source>
        <dbReference type="SAM" id="MobiDB-lite"/>
    </source>
</evidence>
<proteinExistence type="predicted"/>
<dbReference type="InterPro" id="IPR003615">
    <property type="entry name" value="HNH_nuc"/>
</dbReference>
<evidence type="ECO:0000313" key="4">
    <source>
        <dbReference type="Proteomes" id="UP000076532"/>
    </source>
</evidence>
<evidence type="ECO:0000313" key="3">
    <source>
        <dbReference type="EMBL" id="KZP11205.1"/>
    </source>
</evidence>
<dbReference type="EMBL" id="KV417666">
    <property type="protein sequence ID" value="KZP11205.1"/>
    <property type="molecule type" value="Genomic_DNA"/>
</dbReference>
<reference evidence="3 4" key="1">
    <citation type="journal article" date="2016" name="Mol. Biol. Evol.">
        <title>Comparative Genomics of Early-Diverging Mushroom-Forming Fungi Provides Insights into the Origins of Lignocellulose Decay Capabilities.</title>
        <authorList>
            <person name="Nagy L.G."/>
            <person name="Riley R."/>
            <person name="Tritt A."/>
            <person name="Adam C."/>
            <person name="Daum C."/>
            <person name="Floudas D."/>
            <person name="Sun H."/>
            <person name="Yadav J.S."/>
            <person name="Pangilinan J."/>
            <person name="Larsson K.H."/>
            <person name="Matsuura K."/>
            <person name="Barry K."/>
            <person name="Labutti K."/>
            <person name="Kuo R."/>
            <person name="Ohm R.A."/>
            <person name="Bhattacharya S.S."/>
            <person name="Shirouzu T."/>
            <person name="Yoshinaga Y."/>
            <person name="Martin F.M."/>
            <person name="Grigoriev I.V."/>
            <person name="Hibbett D.S."/>
        </authorList>
    </citation>
    <scope>NUCLEOTIDE SEQUENCE [LARGE SCALE GENOMIC DNA]</scope>
    <source>
        <strain evidence="3 4">CBS 109695</strain>
    </source>
</reference>
<gene>
    <name evidence="3" type="ORF">FIBSPDRAFT_1050848</name>
</gene>
<dbReference type="STRING" id="436010.A0A166A308"/>
<feature type="compositionally biased region" description="Basic and acidic residues" evidence="1">
    <location>
        <begin position="21"/>
        <end position="30"/>
    </location>
</feature>
<feature type="compositionally biased region" description="Basic and acidic residues" evidence="1">
    <location>
        <begin position="295"/>
        <end position="305"/>
    </location>
</feature>
<dbReference type="Proteomes" id="UP000076532">
    <property type="component" value="Unassembled WGS sequence"/>
</dbReference>
<dbReference type="AlphaFoldDB" id="A0A166A308"/>
<name>A0A166A308_9AGAM</name>
<feature type="region of interest" description="Disordered" evidence="1">
    <location>
        <begin position="1"/>
        <end position="30"/>
    </location>
</feature>
<sequence length="305" mass="34563">MESDHPSSQSAFTTSPSSSPEYDRDATYKRKVEDFGNRSVSSQSSFRLEGLHPNICILTGDSIESGKGIEKAHIIPLATEGAELRKCEWLLGYKAGELHINSHHNITILERGWHGTFDNGKWALVPDKEARDTLLKKLTVIVEKRGDVVPETSEGVNLEEKGRESAWPHFEEVFYRKDKRYQYRFLNVALRSSLAAIWENDEYKPVDLSLQPLESHVHPLHVIIDAYRKINDLKDASESSLEVIKDIREIWDIWHSIPVAPEFLQYGRTDSNQSSGMGPPPEPSEIRRSTLSSSGHDERSNDGDN</sequence>
<keyword evidence="4" id="KW-1185">Reference proteome</keyword>
<dbReference type="Pfam" id="PF13391">
    <property type="entry name" value="HNH_2"/>
    <property type="match status" value="1"/>
</dbReference>
<feature type="compositionally biased region" description="Low complexity" evidence="1">
    <location>
        <begin position="1"/>
        <end position="20"/>
    </location>
</feature>
<organism evidence="3 4">
    <name type="scientific">Athelia psychrophila</name>
    <dbReference type="NCBI Taxonomy" id="1759441"/>
    <lineage>
        <taxon>Eukaryota</taxon>
        <taxon>Fungi</taxon>
        <taxon>Dikarya</taxon>
        <taxon>Basidiomycota</taxon>
        <taxon>Agaricomycotina</taxon>
        <taxon>Agaricomycetes</taxon>
        <taxon>Agaricomycetidae</taxon>
        <taxon>Atheliales</taxon>
        <taxon>Atheliaceae</taxon>
        <taxon>Athelia</taxon>
    </lineage>
</organism>
<accession>A0A166A308</accession>
<dbReference type="OrthoDB" id="2632038at2759"/>